<comment type="similarity">
    <text evidence="1">Belongs to the UXT family.</text>
</comment>
<dbReference type="CDD" id="cd23158">
    <property type="entry name" value="Prefoldin_UXT"/>
    <property type="match status" value="1"/>
</dbReference>
<dbReference type="GeneID" id="136081638"/>
<sequence>MSKNNDLNSKVLQYEDFLNSKLKSDLLEVHKQRDLVYKEMAEYLQLKKTIEIIQQQQKENINSHKQFELRTKIDLGCNFYCQALIPDTSFVYVSVGYGYFVQMTLEEAIIFINKKMKILTEKSDRFVKDSAKIKAHIRLVMEGLREIQNLNVENSEECFI</sequence>
<evidence type="ECO:0000313" key="3">
    <source>
        <dbReference type="RefSeq" id="XP_065655252.1"/>
    </source>
</evidence>
<dbReference type="Proteomes" id="UP001652625">
    <property type="component" value="Chromosome 06"/>
</dbReference>
<protein>
    <submittedName>
        <fullName evidence="3">Protein UXT-like</fullName>
    </submittedName>
</protein>
<accession>A0ABM4C125</accession>
<gene>
    <name evidence="3" type="primary">LOC136081638</name>
</gene>
<keyword evidence="2" id="KW-1185">Reference proteome</keyword>
<dbReference type="InterPro" id="IPR004127">
    <property type="entry name" value="Prefoldin_subunit_alpha"/>
</dbReference>
<dbReference type="PANTHER" id="PTHR13345:SF9">
    <property type="entry name" value="PROTEIN UXT"/>
    <property type="match status" value="1"/>
</dbReference>
<proteinExistence type="inferred from homology"/>
<name>A0ABM4C125_HYDVU</name>
<reference evidence="3" key="1">
    <citation type="submission" date="2025-08" db="UniProtKB">
        <authorList>
            <consortium name="RefSeq"/>
        </authorList>
    </citation>
    <scope>IDENTIFICATION</scope>
</reference>
<dbReference type="RefSeq" id="XP_065655252.1">
    <property type="nucleotide sequence ID" value="XM_065799180.1"/>
</dbReference>
<dbReference type="Pfam" id="PF02996">
    <property type="entry name" value="Prefoldin"/>
    <property type="match status" value="1"/>
</dbReference>
<dbReference type="PRINTS" id="PR01502">
    <property type="entry name" value="UXTPROTEIN"/>
</dbReference>
<organism evidence="2 3">
    <name type="scientific">Hydra vulgaris</name>
    <name type="common">Hydra</name>
    <name type="synonym">Hydra attenuata</name>
    <dbReference type="NCBI Taxonomy" id="6087"/>
    <lineage>
        <taxon>Eukaryota</taxon>
        <taxon>Metazoa</taxon>
        <taxon>Cnidaria</taxon>
        <taxon>Hydrozoa</taxon>
        <taxon>Hydroidolina</taxon>
        <taxon>Anthoathecata</taxon>
        <taxon>Aplanulata</taxon>
        <taxon>Hydridae</taxon>
        <taxon>Hydra</taxon>
    </lineage>
</organism>
<dbReference type="InterPro" id="IPR009053">
    <property type="entry name" value="Prefoldin"/>
</dbReference>
<dbReference type="Gene3D" id="1.10.287.370">
    <property type="match status" value="1"/>
</dbReference>
<evidence type="ECO:0000313" key="2">
    <source>
        <dbReference type="Proteomes" id="UP001652625"/>
    </source>
</evidence>
<dbReference type="InterPro" id="IPR003994">
    <property type="entry name" value="UXT"/>
</dbReference>
<dbReference type="SUPFAM" id="SSF46579">
    <property type="entry name" value="Prefoldin"/>
    <property type="match status" value="1"/>
</dbReference>
<dbReference type="PANTHER" id="PTHR13345">
    <property type="entry name" value="MEDIATOR OF RNA POLYMERASE II TRANSCRIPTION SUBUNIT 10"/>
    <property type="match status" value="1"/>
</dbReference>
<evidence type="ECO:0000256" key="1">
    <source>
        <dbReference type="ARBA" id="ARBA00007666"/>
    </source>
</evidence>